<dbReference type="Pfam" id="PF09969">
    <property type="entry name" value="DUF2203"/>
    <property type="match status" value="1"/>
</dbReference>
<name>A0AAU7CDY5_9BACT</name>
<protein>
    <submittedName>
        <fullName evidence="2">DUF2203 domain-containing protein</fullName>
    </submittedName>
</protein>
<sequence length="154" mass="17282">MAPPKPAETKRRYFSVEEANKTLPLVRAIVTDIVRQWHTVNELKQRLTAVKSERKRASGDPYSEELAQSQAEMETEEERLASYIDELTKLGVELKGLDGLCDFYSIMDGREVFLCWRLGEPEVLHWHELNAGVAGRKTLASLAGSGSGTGKRPH</sequence>
<proteinExistence type="predicted"/>
<evidence type="ECO:0000256" key="1">
    <source>
        <dbReference type="SAM" id="MobiDB-lite"/>
    </source>
</evidence>
<gene>
    <name evidence="2" type="ORF">V5E97_34585</name>
</gene>
<accession>A0AAU7CDY5</accession>
<dbReference type="RefSeq" id="WP_406696133.1">
    <property type="nucleotide sequence ID" value="NZ_CP155447.1"/>
</dbReference>
<dbReference type="PIRSF" id="PIRSF016498">
    <property type="entry name" value="UCP016498"/>
    <property type="match status" value="1"/>
</dbReference>
<dbReference type="EMBL" id="CP155447">
    <property type="protein sequence ID" value="XBH03400.1"/>
    <property type="molecule type" value="Genomic_DNA"/>
</dbReference>
<evidence type="ECO:0000313" key="2">
    <source>
        <dbReference type="EMBL" id="XBH03400.1"/>
    </source>
</evidence>
<reference evidence="2" key="1">
    <citation type="submission" date="2024-05" db="EMBL/GenBank/DDBJ databases">
        <title>Planctomycetes of the genus Singulisphaera possess chitinolytic capabilities.</title>
        <authorList>
            <person name="Ivanova A."/>
        </authorList>
    </citation>
    <scope>NUCLEOTIDE SEQUENCE</scope>
    <source>
        <strain evidence="2">Ch08T</strain>
    </source>
</reference>
<dbReference type="InterPro" id="IPR018699">
    <property type="entry name" value="DUF2203"/>
</dbReference>
<organism evidence="2">
    <name type="scientific">Singulisphaera sp. Ch08</name>
    <dbReference type="NCBI Taxonomy" id="3120278"/>
    <lineage>
        <taxon>Bacteria</taxon>
        <taxon>Pseudomonadati</taxon>
        <taxon>Planctomycetota</taxon>
        <taxon>Planctomycetia</taxon>
        <taxon>Isosphaerales</taxon>
        <taxon>Isosphaeraceae</taxon>
        <taxon>Singulisphaera</taxon>
    </lineage>
</organism>
<dbReference type="AlphaFoldDB" id="A0AAU7CDY5"/>
<feature type="region of interest" description="Disordered" evidence="1">
    <location>
        <begin position="51"/>
        <end position="74"/>
    </location>
</feature>